<dbReference type="PANTHER" id="PTHR30329">
    <property type="entry name" value="STATOR ELEMENT OF FLAGELLAR MOTOR COMPLEX"/>
    <property type="match status" value="1"/>
</dbReference>
<feature type="region of interest" description="Disordered" evidence="6">
    <location>
        <begin position="1"/>
        <end position="28"/>
    </location>
</feature>
<comment type="caution">
    <text evidence="8">The sequence shown here is derived from an EMBL/GenBank/DDBJ whole genome shotgun (WGS) entry which is preliminary data.</text>
</comment>
<evidence type="ECO:0000256" key="6">
    <source>
        <dbReference type="SAM" id="MobiDB-lite"/>
    </source>
</evidence>
<dbReference type="InterPro" id="IPR006664">
    <property type="entry name" value="OMP_bac"/>
</dbReference>
<feature type="region of interest" description="Disordered" evidence="6">
    <location>
        <begin position="461"/>
        <end position="493"/>
    </location>
</feature>
<proteinExistence type="predicted"/>
<dbReference type="InterPro" id="IPR003367">
    <property type="entry name" value="Thrombospondin_3-like_rpt"/>
</dbReference>
<dbReference type="PROSITE" id="PS51123">
    <property type="entry name" value="OMPA_2"/>
    <property type="match status" value="1"/>
</dbReference>
<dbReference type="SUPFAM" id="SSF103647">
    <property type="entry name" value="TSP type-3 repeat"/>
    <property type="match status" value="1"/>
</dbReference>
<dbReference type="GO" id="GO:0007155">
    <property type="term" value="P:cell adhesion"/>
    <property type="evidence" value="ECO:0007669"/>
    <property type="project" value="InterPro"/>
</dbReference>
<dbReference type="PRINTS" id="PR01023">
    <property type="entry name" value="NAFLGMOTY"/>
</dbReference>
<dbReference type="SUPFAM" id="SSF103088">
    <property type="entry name" value="OmpA-like"/>
    <property type="match status" value="1"/>
</dbReference>
<feature type="compositionally biased region" description="Polar residues" evidence="6">
    <location>
        <begin position="660"/>
        <end position="669"/>
    </location>
</feature>
<dbReference type="InterPro" id="IPR036737">
    <property type="entry name" value="OmpA-like_sf"/>
</dbReference>
<evidence type="ECO:0000259" key="7">
    <source>
        <dbReference type="PROSITE" id="PS51123"/>
    </source>
</evidence>
<dbReference type="AlphaFoldDB" id="Q098J7"/>
<dbReference type="InterPro" id="IPR050330">
    <property type="entry name" value="Bact_OuterMem_StrucFunc"/>
</dbReference>
<dbReference type="PANTHER" id="PTHR30329:SF21">
    <property type="entry name" value="LIPOPROTEIN YIAD-RELATED"/>
    <property type="match status" value="1"/>
</dbReference>
<feature type="domain" description="OmpA-like" evidence="7">
    <location>
        <begin position="547"/>
        <end position="665"/>
    </location>
</feature>
<keyword evidence="2" id="KW-0732">Signal</keyword>
<dbReference type="PROSITE" id="PS01068">
    <property type="entry name" value="OMPA_1"/>
    <property type="match status" value="1"/>
</dbReference>
<dbReference type="InterPro" id="IPR028974">
    <property type="entry name" value="TSP_type-3_rpt"/>
</dbReference>
<dbReference type="CDD" id="cd07185">
    <property type="entry name" value="OmpA_C-like"/>
    <property type="match status" value="1"/>
</dbReference>
<dbReference type="GO" id="GO:0005509">
    <property type="term" value="F:calcium ion binding"/>
    <property type="evidence" value="ECO:0007669"/>
    <property type="project" value="InterPro"/>
</dbReference>
<name>Q098J7_STIAD</name>
<dbReference type="EMBL" id="AAMD01000021">
    <property type="protein sequence ID" value="EAU68157.1"/>
    <property type="molecule type" value="Genomic_DNA"/>
</dbReference>
<evidence type="ECO:0000313" key="9">
    <source>
        <dbReference type="Proteomes" id="UP000032702"/>
    </source>
</evidence>
<accession>Q098J7</accession>
<evidence type="ECO:0000256" key="2">
    <source>
        <dbReference type="ARBA" id="ARBA00022729"/>
    </source>
</evidence>
<dbReference type="InterPro" id="IPR006690">
    <property type="entry name" value="OMPA-like_CS"/>
</dbReference>
<dbReference type="PATRIC" id="fig|378806.16.peg.7418"/>
<evidence type="ECO:0000256" key="4">
    <source>
        <dbReference type="ARBA" id="ARBA00023237"/>
    </source>
</evidence>
<organism evidence="8 9">
    <name type="scientific">Stigmatella aurantiaca (strain DW4/3-1)</name>
    <dbReference type="NCBI Taxonomy" id="378806"/>
    <lineage>
        <taxon>Bacteria</taxon>
        <taxon>Pseudomonadati</taxon>
        <taxon>Myxococcota</taxon>
        <taxon>Myxococcia</taxon>
        <taxon>Myxococcales</taxon>
        <taxon>Cystobacterineae</taxon>
        <taxon>Archangiaceae</taxon>
        <taxon>Stigmatella</taxon>
    </lineage>
</organism>
<dbReference type="InterPro" id="IPR006665">
    <property type="entry name" value="OmpA-like"/>
</dbReference>
<dbReference type="Gene3D" id="4.10.1080.10">
    <property type="entry name" value="TSP type-3 repeat"/>
    <property type="match status" value="1"/>
</dbReference>
<feature type="region of interest" description="Disordered" evidence="6">
    <location>
        <begin position="631"/>
        <end position="669"/>
    </location>
</feature>
<protein>
    <submittedName>
        <fullName evidence="8">Thrombospondin type 3 repeat family</fullName>
    </submittedName>
</protein>
<evidence type="ECO:0000256" key="5">
    <source>
        <dbReference type="PROSITE-ProRule" id="PRU00473"/>
    </source>
</evidence>
<evidence type="ECO:0000313" key="8">
    <source>
        <dbReference type="EMBL" id="EAU68157.1"/>
    </source>
</evidence>
<dbReference type="Pfam" id="PF02412">
    <property type="entry name" value="TSP_3"/>
    <property type="match status" value="5"/>
</dbReference>
<dbReference type="Gene3D" id="3.30.1330.60">
    <property type="entry name" value="OmpA-like domain"/>
    <property type="match status" value="1"/>
</dbReference>
<gene>
    <name evidence="8" type="ORF">STIAU_2687</name>
</gene>
<dbReference type="Proteomes" id="UP000032702">
    <property type="component" value="Unassembled WGS sequence"/>
</dbReference>
<dbReference type="Pfam" id="PF00691">
    <property type="entry name" value="OmpA"/>
    <property type="match status" value="1"/>
</dbReference>
<keyword evidence="4" id="KW-0998">Cell outer membrane</keyword>
<feature type="compositionally biased region" description="Polar residues" evidence="6">
    <location>
        <begin position="1"/>
        <end position="14"/>
    </location>
</feature>
<sequence>MPIQNRRTSFSTGRQGPLPPHSSSRKKHDMIDASLSTAVLAAPGHRVRPGCHRSLPARLTGLMALLLGATALAQPQGLPEIEIERLSLNPSGAGSLLLGTGELLREGGFRFSLTGHYENDPLVLFDDGERVGPVVQHRVTGHLAGAYGISDRLEVQLQVPVLLLQRGDDLTARGVGRPEEGLALGTPLVGLRFGILSQGHADPVDLAVGVNLGLPLGNADSLARDNSLRATPSVMVGRRFGFLRASLDAGALLRPRTLFSDDSDVKDEVGDAVRLGGTLATTDEGLRGEVDVIGTIPFRREGANIEALAGVRLPLGRHVEAYALGGVGFGESPGTPTFRGLLGVAVGSGPPPECVAGGKHTPSQCPDLDDDGDGVKNRVDTCPAEAGAVEAQGCAAREVDTDQDGILDTADQCPTVAGEAVHQGCPDTDKDGIPDAADQCPSAAGLAVFKGCPDTDKDGLRDSEDLCPLEAGPADRQGCPQKDSDGDGLLDEQDACPSVAGLKELKGCPAKDTDNDTVSDHLDNCPNEAGPASNQGCPAKQKQLVAIRQDRIDIKETVYFDSGKATIQRRSFKLLDQVAKLLREHPEIESITVEGHTDNVGKPEANLRLSQQRAEAVRDYLARKGVAPQRLEAKGYGQERPIAPNTTSKGRATNRRVDFITTTREGGQQ</sequence>
<evidence type="ECO:0000256" key="1">
    <source>
        <dbReference type="ARBA" id="ARBA00004442"/>
    </source>
</evidence>
<dbReference type="PRINTS" id="PR01021">
    <property type="entry name" value="OMPADOMAIN"/>
</dbReference>
<reference evidence="8 9" key="1">
    <citation type="submission" date="2006-04" db="EMBL/GenBank/DDBJ databases">
        <authorList>
            <person name="Nierman W.C."/>
        </authorList>
    </citation>
    <scope>NUCLEOTIDE SEQUENCE [LARGE SCALE GENOMIC DNA]</scope>
    <source>
        <strain evidence="8 9">DW4/3-1</strain>
    </source>
</reference>
<comment type="subcellular location">
    <subcellularLocation>
        <location evidence="1">Cell outer membrane</location>
    </subcellularLocation>
</comment>
<keyword evidence="3 5" id="KW-0472">Membrane</keyword>
<dbReference type="GO" id="GO:0009279">
    <property type="term" value="C:cell outer membrane"/>
    <property type="evidence" value="ECO:0007669"/>
    <property type="project" value="UniProtKB-SubCell"/>
</dbReference>
<evidence type="ECO:0000256" key="3">
    <source>
        <dbReference type="ARBA" id="ARBA00023136"/>
    </source>
</evidence>